<dbReference type="Proteomes" id="UP001138802">
    <property type="component" value="Unassembled WGS sequence"/>
</dbReference>
<proteinExistence type="predicted"/>
<dbReference type="InterPro" id="IPR015424">
    <property type="entry name" value="PyrdxlP-dep_Trfase"/>
</dbReference>
<dbReference type="RefSeq" id="WP_200388608.1">
    <property type="nucleotide sequence ID" value="NZ_NRSD01000015.1"/>
</dbReference>
<dbReference type="Pfam" id="PF00266">
    <property type="entry name" value="Aminotran_5"/>
    <property type="match status" value="1"/>
</dbReference>
<dbReference type="PANTHER" id="PTHR43586:SF15">
    <property type="entry name" value="BLR3095 PROTEIN"/>
    <property type="match status" value="1"/>
</dbReference>
<dbReference type="InterPro" id="IPR015421">
    <property type="entry name" value="PyrdxlP-dep_Trfase_major"/>
</dbReference>
<dbReference type="InterPro" id="IPR000192">
    <property type="entry name" value="Aminotrans_V_dom"/>
</dbReference>
<evidence type="ECO:0000259" key="2">
    <source>
        <dbReference type="Pfam" id="PF00266"/>
    </source>
</evidence>
<gene>
    <name evidence="3" type="ORF">CKO25_14125</name>
</gene>
<organism evidence="3 4">
    <name type="scientific">Thiocapsa imhoffii</name>
    <dbReference type="NCBI Taxonomy" id="382777"/>
    <lineage>
        <taxon>Bacteria</taxon>
        <taxon>Pseudomonadati</taxon>
        <taxon>Pseudomonadota</taxon>
        <taxon>Gammaproteobacteria</taxon>
        <taxon>Chromatiales</taxon>
        <taxon>Chromatiaceae</taxon>
        <taxon>Thiocapsa</taxon>
    </lineage>
</organism>
<dbReference type="PANTHER" id="PTHR43586">
    <property type="entry name" value="CYSTEINE DESULFURASE"/>
    <property type="match status" value="1"/>
</dbReference>
<feature type="domain" description="Aminotransferase class V" evidence="2">
    <location>
        <begin position="52"/>
        <end position="334"/>
    </location>
</feature>
<sequence>MTSEFPLDPELCHLNHAAVGPWPARTVAAIARFAEENARLGSLRYSDWLSVETRLRERLARLIGAASPDDIALAKNTSEALSIIAHGCAWQEGDEVVGIAQEFPSNRVVWESLRRHGVRWVALDLERSQDPEAELIGLCGERTRMIAISWVQYARGRRLDLERLGAWCRNQGVLLCVDAIQGLGACPGNLIASGVDFVVADGHKWMLGPEGVALLYVNPLLRPTLTLHQFGWHMLQDSGNFERRQWEPATDARRFECGSPNQLGVHALEASLSLLEEVSMTRVWDDLQRRTEFLIDRLDQRGFELLSPRAPAQRAGIVTFRVPDRAADRLYAGLMRRQVLCAHRGGGIRFSPHFYTPFEVIERAVEQVQIVADEVARS</sequence>
<protein>
    <submittedName>
        <fullName evidence="3">Aminotransferase</fullName>
    </submittedName>
</protein>
<dbReference type="AlphaFoldDB" id="A0A9X1B9Y4"/>
<dbReference type="EMBL" id="NRSD01000015">
    <property type="protein sequence ID" value="MBK1645768.1"/>
    <property type="molecule type" value="Genomic_DNA"/>
</dbReference>
<keyword evidence="1" id="KW-0663">Pyridoxal phosphate</keyword>
<dbReference type="InterPro" id="IPR015422">
    <property type="entry name" value="PyrdxlP-dep_Trfase_small"/>
</dbReference>
<keyword evidence="3" id="KW-0808">Transferase</keyword>
<reference evidence="3 4" key="1">
    <citation type="journal article" date="2020" name="Microorganisms">
        <title>Osmotic Adaptation and Compatible Solute Biosynthesis of Phototrophic Bacteria as Revealed from Genome Analyses.</title>
        <authorList>
            <person name="Imhoff J.F."/>
            <person name="Rahn T."/>
            <person name="Kunzel S."/>
            <person name="Keller A."/>
            <person name="Neulinger S.C."/>
        </authorList>
    </citation>
    <scope>NUCLEOTIDE SEQUENCE [LARGE SCALE GENOMIC DNA]</scope>
    <source>
        <strain evidence="3 4">DSM 21303</strain>
    </source>
</reference>
<name>A0A9X1B9Y4_9GAMM</name>
<dbReference type="Gene3D" id="3.40.640.10">
    <property type="entry name" value="Type I PLP-dependent aspartate aminotransferase-like (Major domain)"/>
    <property type="match status" value="1"/>
</dbReference>
<dbReference type="Gene3D" id="3.90.1150.10">
    <property type="entry name" value="Aspartate Aminotransferase, domain 1"/>
    <property type="match status" value="1"/>
</dbReference>
<accession>A0A9X1B9Y4</accession>
<keyword evidence="3" id="KW-0032">Aminotransferase</keyword>
<comment type="caution">
    <text evidence="3">The sequence shown here is derived from an EMBL/GenBank/DDBJ whole genome shotgun (WGS) entry which is preliminary data.</text>
</comment>
<dbReference type="GO" id="GO:0008483">
    <property type="term" value="F:transaminase activity"/>
    <property type="evidence" value="ECO:0007669"/>
    <property type="project" value="UniProtKB-KW"/>
</dbReference>
<evidence type="ECO:0000313" key="3">
    <source>
        <dbReference type="EMBL" id="MBK1645768.1"/>
    </source>
</evidence>
<evidence type="ECO:0000256" key="1">
    <source>
        <dbReference type="ARBA" id="ARBA00022898"/>
    </source>
</evidence>
<keyword evidence="4" id="KW-1185">Reference proteome</keyword>
<dbReference type="SUPFAM" id="SSF53383">
    <property type="entry name" value="PLP-dependent transferases"/>
    <property type="match status" value="1"/>
</dbReference>
<evidence type="ECO:0000313" key="4">
    <source>
        <dbReference type="Proteomes" id="UP001138802"/>
    </source>
</evidence>